<evidence type="ECO:0008006" key="4">
    <source>
        <dbReference type="Google" id="ProtNLM"/>
    </source>
</evidence>
<feature type="compositionally biased region" description="Polar residues" evidence="1">
    <location>
        <begin position="104"/>
        <end position="121"/>
    </location>
</feature>
<protein>
    <recommendedName>
        <fullName evidence="4">Glucan 1, 4-alpha-glucosidase</fullName>
    </recommendedName>
</protein>
<dbReference type="AlphaFoldDB" id="A0A2P5HVB3"/>
<feature type="region of interest" description="Disordered" evidence="1">
    <location>
        <begin position="78"/>
        <end position="214"/>
    </location>
</feature>
<feature type="compositionally biased region" description="Basic residues" evidence="1">
    <location>
        <begin position="364"/>
        <end position="375"/>
    </location>
</feature>
<feature type="compositionally biased region" description="Polar residues" evidence="1">
    <location>
        <begin position="134"/>
        <end position="144"/>
    </location>
</feature>
<feature type="compositionally biased region" description="Basic residues" evidence="1">
    <location>
        <begin position="94"/>
        <end position="103"/>
    </location>
</feature>
<feature type="compositionally biased region" description="Low complexity" evidence="1">
    <location>
        <begin position="164"/>
        <end position="214"/>
    </location>
</feature>
<feature type="compositionally biased region" description="Low complexity" evidence="1">
    <location>
        <begin position="288"/>
        <end position="308"/>
    </location>
</feature>
<feature type="region of interest" description="Disordered" evidence="1">
    <location>
        <begin position="525"/>
        <end position="550"/>
    </location>
</feature>
<sequence>MSAHQNPPKRPRLSLQIKTIANGPNLRGSRTVAAAVNPTSPTAFNTLSNVYVTAIDRATPVTAINTSASQPLRIQTQGLNKDKEQQQQQQQQQQHHHHHHHHGSQTPYASTYLDTPLTAQPLSPGAAAPVPVQFPSTMTATPPLSSGPVDDADPKPFSFSAEDTATAAAPGPTAVPSWATGGFPPPSSASTPTGSSSRRRATLPLSVSSSSSGLSLPYVRNRSLHSILRNSPLPPPTARTPISPRRQWLRLAEKAARRVGYGSPIEQEIVNNEYVKSHIDLLADELSPRSASSPSGTGTTPGGVLSSPNDQMVLDTTMAYTGDETRDGGQTPGPFEEMRRRMAGLVTRTPTSPTVPASSSPSGIRKRRKTTSKETKRRWVWTIGTQEDDADDREVGGAIAALRAAARAQAQALAQAEAESKGQPKTTHDTTDGIAAGAGAAATALSEVVVEPVAQSPLAIPTPSIETPDQAAAEDVVMSESEAEPDTVSAGGSCARGLTVSTDMEIDLVTPTVVRRNNAHLRSARQDSEGLFNSETGSRRYTPIPADLIS</sequence>
<name>A0A2P5HVB3_DIAHE</name>
<reference evidence="2" key="1">
    <citation type="submission" date="2017-09" db="EMBL/GenBank/DDBJ databases">
        <title>Polyketide synthases of a Diaporthe helianthi virulent isolate.</title>
        <authorList>
            <person name="Baroncelli R."/>
        </authorList>
    </citation>
    <scope>NUCLEOTIDE SEQUENCE [LARGE SCALE GENOMIC DNA]</scope>
    <source>
        <strain evidence="2">7/96</strain>
    </source>
</reference>
<feature type="compositionally biased region" description="Basic and acidic residues" evidence="1">
    <location>
        <begin position="418"/>
        <end position="431"/>
    </location>
</feature>
<dbReference type="OrthoDB" id="5206740at2759"/>
<comment type="caution">
    <text evidence="2">The sequence shown here is derived from an EMBL/GenBank/DDBJ whole genome shotgun (WGS) entry which is preliminary data.</text>
</comment>
<organism evidence="2 3">
    <name type="scientific">Diaporthe helianthi</name>
    <dbReference type="NCBI Taxonomy" id="158607"/>
    <lineage>
        <taxon>Eukaryota</taxon>
        <taxon>Fungi</taxon>
        <taxon>Dikarya</taxon>
        <taxon>Ascomycota</taxon>
        <taxon>Pezizomycotina</taxon>
        <taxon>Sordariomycetes</taxon>
        <taxon>Sordariomycetidae</taxon>
        <taxon>Diaporthales</taxon>
        <taxon>Diaporthaceae</taxon>
        <taxon>Diaporthe</taxon>
    </lineage>
</organism>
<evidence type="ECO:0000313" key="2">
    <source>
        <dbReference type="EMBL" id="POS74166.1"/>
    </source>
</evidence>
<dbReference type="InParanoid" id="A0A2P5HVB3"/>
<feature type="region of interest" description="Disordered" evidence="1">
    <location>
        <begin position="287"/>
        <end position="310"/>
    </location>
</feature>
<dbReference type="EMBL" id="MAVT02000673">
    <property type="protein sequence ID" value="POS74166.1"/>
    <property type="molecule type" value="Genomic_DNA"/>
</dbReference>
<accession>A0A2P5HVB3</accession>
<dbReference type="STRING" id="158607.A0A2P5HVB3"/>
<proteinExistence type="predicted"/>
<evidence type="ECO:0000256" key="1">
    <source>
        <dbReference type="SAM" id="MobiDB-lite"/>
    </source>
</evidence>
<evidence type="ECO:0000313" key="3">
    <source>
        <dbReference type="Proteomes" id="UP000094444"/>
    </source>
</evidence>
<gene>
    <name evidence="2" type="ORF">DHEL01_v207445</name>
</gene>
<feature type="region of interest" description="Disordered" evidence="1">
    <location>
        <begin position="348"/>
        <end position="375"/>
    </location>
</feature>
<dbReference type="Proteomes" id="UP000094444">
    <property type="component" value="Unassembled WGS sequence"/>
</dbReference>
<keyword evidence="3" id="KW-1185">Reference proteome</keyword>
<feature type="region of interest" description="Disordered" evidence="1">
    <location>
        <begin position="413"/>
        <end position="433"/>
    </location>
</feature>
<feature type="compositionally biased region" description="Low complexity" evidence="1">
    <location>
        <begin position="348"/>
        <end position="362"/>
    </location>
</feature>